<dbReference type="Proteomes" id="UP000326777">
    <property type="component" value="Genome"/>
</dbReference>
<organism evidence="1 2">
    <name type="scientific">Serratia phage Muldoon</name>
    <dbReference type="NCBI Taxonomy" id="2601678"/>
    <lineage>
        <taxon>Viruses</taxon>
        <taxon>Duplodnaviria</taxon>
        <taxon>Heunggongvirae</taxon>
        <taxon>Uroviricota</taxon>
        <taxon>Caudoviricetes</taxon>
        <taxon>Muldoonvirus</taxon>
        <taxon>Muldoonvirus muldoon</taxon>
    </lineage>
</organism>
<sequence length="189" mass="21282">MNLPKKLTTDIANEIYRWSELDDLMFINDGAVSVNRNKMYAEMDSVVEKLKIQPFSGASTGLTHTETVEIIAELFTQSNASFQALAEYERNCVVAEMLVQPGSVLYGWKEKYGKVGARFTVNRQGDYGVKFIKALIAHSDDDKPEIKMFDFVDACFLGGKAVLGVVGKRDEIDRFAKRFSEVEVKFESI</sequence>
<dbReference type="EMBL" id="MN095771">
    <property type="protein sequence ID" value="QFR56158.1"/>
    <property type="molecule type" value="Genomic_DNA"/>
</dbReference>
<proteinExistence type="predicted"/>
<reference evidence="2" key="1">
    <citation type="submission" date="2019-06" db="EMBL/GenBank/DDBJ databases">
        <title>Complete genome sequence of Serratia marcescens phage Muldoon.</title>
        <authorList>
            <person name="Campbell S."/>
            <person name="Atkinson C."/>
            <person name="Moreland R."/>
            <person name="Liu M."/>
            <person name="Ramsey J."/>
            <person name="Leavitt J."/>
        </authorList>
    </citation>
    <scope>NUCLEOTIDE SEQUENCE [LARGE SCALE GENOMIC DNA]</scope>
</reference>
<protein>
    <submittedName>
        <fullName evidence="1">Uncharacterized protein</fullName>
    </submittedName>
</protein>
<evidence type="ECO:0000313" key="2">
    <source>
        <dbReference type="Proteomes" id="UP000326777"/>
    </source>
</evidence>
<name>A0A5P8PHF3_9CAUD</name>
<accession>A0A5P8PHF3</accession>
<evidence type="ECO:0000313" key="1">
    <source>
        <dbReference type="EMBL" id="QFR56158.1"/>
    </source>
</evidence>
<keyword evidence="2" id="KW-1185">Reference proteome</keyword>
<gene>
    <name evidence="1" type="ORF">CPT_Muldoon_207</name>
</gene>